<name>A0A0N8KRM8_9EURY</name>
<protein>
    <recommendedName>
        <fullName evidence="3">Butyrate kinase</fullName>
    </recommendedName>
</protein>
<dbReference type="InterPro" id="IPR043129">
    <property type="entry name" value="ATPase_NBD"/>
</dbReference>
<sequence length="347" mass="37831">MVRVIGIDPGTKSFDFCGLDDEKIILDISISTKDIIKEPELISNIVKETKANLVVGPSGFGIPITNIKDIGQRELFLMSLIKKDDRKSLLGLRTSIMRMQHNKLPVIFIPGVIHLPTIPSYRKLNKIDMGTADKLCCTALGIRDQALKYNIGYSETSFIILEMGFGYTAAVAVNNGKIVDGIGGSTGNIGYLSLGGMDSELAYLLGGFNKELVFKGGVEKFARTPEELMDNDDALNAYLEGAIKDILQLTVSVDPREILVSGRISRVEGLFEELKRRLDIAPVRRIEGFGTKTVKEAAQGAAIIANGLAGGSYSQLIETLQIKEAKGTSLDYILLPEIETLKNEYGI</sequence>
<proteinExistence type="predicted"/>
<dbReference type="InterPro" id="IPR009927">
    <property type="entry name" value="DUF1464"/>
</dbReference>
<dbReference type="Proteomes" id="UP000050360">
    <property type="component" value="Unassembled WGS sequence"/>
</dbReference>
<evidence type="ECO:0008006" key="3">
    <source>
        <dbReference type="Google" id="ProtNLM"/>
    </source>
</evidence>
<dbReference type="AlphaFoldDB" id="A0A0N8KRM8"/>
<dbReference type="PIRSF" id="PIRSF009433">
    <property type="entry name" value="DUF1464"/>
    <property type="match status" value="1"/>
</dbReference>
<dbReference type="PATRIC" id="fig|1719120.3.peg.57"/>
<dbReference type="EMBL" id="LKCM01000008">
    <property type="protein sequence ID" value="KPQ45378.1"/>
    <property type="molecule type" value="Genomic_DNA"/>
</dbReference>
<dbReference type="Pfam" id="PF07318">
    <property type="entry name" value="DUF1464"/>
    <property type="match status" value="1"/>
</dbReference>
<organism evidence="1 2">
    <name type="scientific">Candidatus Methanoperedens nitratireducens</name>
    <dbReference type="NCBI Taxonomy" id="1392998"/>
    <lineage>
        <taxon>Archaea</taxon>
        <taxon>Methanobacteriati</taxon>
        <taxon>Methanobacteriota</taxon>
        <taxon>Stenosarchaea group</taxon>
        <taxon>Methanomicrobia</taxon>
        <taxon>Methanosarcinales</taxon>
        <taxon>ANME-2 cluster</taxon>
        <taxon>Candidatus Methanoperedentaceae</taxon>
        <taxon>Candidatus Methanoperedens</taxon>
    </lineage>
</organism>
<evidence type="ECO:0000313" key="2">
    <source>
        <dbReference type="Proteomes" id="UP000050360"/>
    </source>
</evidence>
<gene>
    <name evidence="1" type="ORF">MPEBLZ_00052</name>
</gene>
<dbReference type="SUPFAM" id="SSF53067">
    <property type="entry name" value="Actin-like ATPase domain"/>
    <property type="match status" value="1"/>
</dbReference>
<reference evidence="1 2" key="1">
    <citation type="submission" date="2015-09" db="EMBL/GenBank/DDBJ databases">
        <title>A metagenomics-based metabolic model of nitrate-dependent anaerobic oxidation of methane by Methanoperedens-like archaea.</title>
        <authorList>
            <person name="Arshad A."/>
            <person name="Speth D.R."/>
            <person name="De Graaf R.M."/>
            <person name="Op Den Camp H.J."/>
            <person name="Jetten M.S."/>
            <person name="Welte C.U."/>
        </authorList>
    </citation>
    <scope>NUCLEOTIDE SEQUENCE [LARGE SCALE GENOMIC DNA]</scope>
</reference>
<accession>A0A0N8KRM8</accession>
<comment type="caution">
    <text evidence="1">The sequence shown here is derived from an EMBL/GenBank/DDBJ whole genome shotgun (WGS) entry which is preliminary data.</text>
</comment>
<evidence type="ECO:0000313" key="1">
    <source>
        <dbReference type="EMBL" id="KPQ45378.1"/>
    </source>
</evidence>